<dbReference type="EMBL" id="LAZR01059706">
    <property type="protein sequence ID" value="KKK67244.1"/>
    <property type="molecule type" value="Genomic_DNA"/>
</dbReference>
<evidence type="ECO:0000313" key="1">
    <source>
        <dbReference type="EMBL" id="KKK67244.1"/>
    </source>
</evidence>
<protein>
    <recommendedName>
        <fullName evidence="2">DUF1819 domain-containing protein</fullName>
    </recommendedName>
</protein>
<name>A0A0F8ZLG0_9ZZZZ</name>
<proteinExistence type="predicted"/>
<dbReference type="InterPro" id="IPR014948">
    <property type="entry name" value="BrxA"/>
</dbReference>
<dbReference type="Gene3D" id="1.10.3540.10">
    <property type="entry name" value="uncharacterized protein from magnetospirillum magneticum domain"/>
    <property type="match status" value="1"/>
</dbReference>
<dbReference type="InterPro" id="IPR023137">
    <property type="entry name" value="BrxA_sf"/>
</dbReference>
<comment type="caution">
    <text evidence="1">The sequence shown here is derived from an EMBL/GenBank/DDBJ whole genome shotgun (WGS) entry which is preliminary data.</text>
</comment>
<gene>
    <name evidence="1" type="ORF">LCGC14_2956010</name>
</gene>
<dbReference type="Pfam" id="PF08849">
    <property type="entry name" value="BrxA"/>
    <property type="match status" value="1"/>
</dbReference>
<dbReference type="AlphaFoldDB" id="A0A0F8ZLG0"/>
<sequence>MSPAQQKPYLMSFGVGGLWVNESLVVARLHVEGEPWDQTMLRALEQGAGSLPKVASNRRTLREISNRLGQLTSEERRFMLQEADRTDQLALLWLAMCRTYRFVGEFAVEVIRDRYLSYQFDLPLEAFDILFDSKAEWDEGLAKLSESTRKKLRQVLFRIMREAEILSGNGRIQTAILSPRLKVLLEESNPGELAYFPGIPLMERNP</sequence>
<reference evidence="1" key="1">
    <citation type="journal article" date="2015" name="Nature">
        <title>Complex archaea that bridge the gap between prokaryotes and eukaryotes.</title>
        <authorList>
            <person name="Spang A."/>
            <person name="Saw J.H."/>
            <person name="Jorgensen S.L."/>
            <person name="Zaremba-Niedzwiedzka K."/>
            <person name="Martijn J."/>
            <person name="Lind A.E."/>
            <person name="van Eijk R."/>
            <person name="Schleper C."/>
            <person name="Guy L."/>
            <person name="Ettema T.J."/>
        </authorList>
    </citation>
    <scope>NUCLEOTIDE SEQUENCE</scope>
</reference>
<accession>A0A0F8ZLG0</accession>
<evidence type="ECO:0008006" key="2">
    <source>
        <dbReference type="Google" id="ProtNLM"/>
    </source>
</evidence>
<organism evidence="1">
    <name type="scientific">marine sediment metagenome</name>
    <dbReference type="NCBI Taxonomy" id="412755"/>
    <lineage>
        <taxon>unclassified sequences</taxon>
        <taxon>metagenomes</taxon>
        <taxon>ecological metagenomes</taxon>
    </lineage>
</organism>